<proteinExistence type="predicted"/>
<organism evidence="1 2">
    <name type="scientific">Cloacibacillus porcorum</name>
    <dbReference type="NCBI Taxonomy" id="1197717"/>
    <lineage>
        <taxon>Bacteria</taxon>
        <taxon>Thermotogati</taxon>
        <taxon>Synergistota</taxon>
        <taxon>Synergistia</taxon>
        <taxon>Synergistales</taxon>
        <taxon>Synergistaceae</taxon>
        <taxon>Cloacibacillus</taxon>
    </lineage>
</organism>
<dbReference type="PANTHER" id="PTHR31118">
    <property type="entry name" value="CYCLASE-LIKE PROTEIN 2"/>
    <property type="match status" value="1"/>
</dbReference>
<protein>
    <recommendedName>
        <fullName evidence="3">Cyclase</fullName>
    </recommendedName>
</protein>
<accession>A0A1B2I8A5</accession>
<dbReference type="PANTHER" id="PTHR31118:SF12">
    <property type="entry name" value="CYCLASE-LIKE PROTEIN 2"/>
    <property type="match status" value="1"/>
</dbReference>
<dbReference type="SUPFAM" id="SSF102198">
    <property type="entry name" value="Putative cyclase"/>
    <property type="match status" value="1"/>
</dbReference>
<gene>
    <name evidence="1" type="ORF">BED41_14470</name>
</gene>
<evidence type="ECO:0008006" key="3">
    <source>
        <dbReference type="Google" id="ProtNLM"/>
    </source>
</evidence>
<dbReference type="GO" id="GO:0004061">
    <property type="term" value="F:arylformamidase activity"/>
    <property type="evidence" value="ECO:0007669"/>
    <property type="project" value="InterPro"/>
</dbReference>
<dbReference type="STRING" id="1197717.BED41_14470"/>
<dbReference type="EMBL" id="CP016757">
    <property type="protein sequence ID" value="ANZ46199.1"/>
    <property type="molecule type" value="Genomic_DNA"/>
</dbReference>
<keyword evidence="2" id="KW-1185">Reference proteome</keyword>
<dbReference type="InterPro" id="IPR037175">
    <property type="entry name" value="KFase_sf"/>
</dbReference>
<evidence type="ECO:0000313" key="2">
    <source>
        <dbReference type="Proteomes" id="UP000093044"/>
    </source>
</evidence>
<dbReference type="Pfam" id="PF04199">
    <property type="entry name" value="Cyclase"/>
    <property type="match status" value="1"/>
</dbReference>
<sequence>MRVIDLGWPIEDSMQVFPGDISPEIKELTKIEDEGCRSKKIIISSHTGTHMDAPAHMLAGGACLDELPSETFFGFAVIADVSGCAGREIEISDLGLTREEMAAADFLLLHTGYCDKMGEDGYLEGFPVLSQAAARALAEQELKGIGVDAISVDPVKSAECPVHKTILGNGMVVLENLRGLRQLPFKTPFCLTALPLALKGADGAPARVMAVLEK</sequence>
<dbReference type="KEGG" id="cpor:BED41_14470"/>
<name>A0A1B2I8A5_9BACT</name>
<dbReference type="AlphaFoldDB" id="A0A1B2I8A5"/>
<evidence type="ECO:0000313" key="1">
    <source>
        <dbReference type="EMBL" id="ANZ46199.1"/>
    </source>
</evidence>
<dbReference type="Proteomes" id="UP000093044">
    <property type="component" value="Chromosome"/>
</dbReference>
<dbReference type="GO" id="GO:0019441">
    <property type="term" value="P:L-tryptophan catabolic process to kynurenine"/>
    <property type="evidence" value="ECO:0007669"/>
    <property type="project" value="InterPro"/>
</dbReference>
<dbReference type="Gene3D" id="3.50.30.50">
    <property type="entry name" value="Putative cyclase"/>
    <property type="match status" value="1"/>
</dbReference>
<reference evidence="1" key="1">
    <citation type="submission" date="2016-08" db="EMBL/GenBank/DDBJ databases">
        <title>Complete genome of Cloacibacillus porcorum.</title>
        <authorList>
            <person name="Looft T."/>
            <person name="Bayles D.O."/>
            <person name="Alt D.P."/>
        </authorList>
    </citation>
    <scope>NUCLEOTIDE SEQUENCE [LARGE SCALE GENOMIC DNA]</scope>
    <source>
        <strain evidence="1">CL-84</strain>
    </source>
</reference>
<dbReference type="InterPro" id="IPR007325">
    <property type="entry name" value="KFase/CYL"/>
</dbReference>